<keyword evidence="7 14" id="KW-0418">Kinase</keyword>
<evidence type="ECO:0000256" key="4">
    <source>
        <dbReference type="ARBA" id="ARBA00022553"/>
    </source>
</evidence>
<feature type="domain" description="Histidine kinase" evidence="12">
    <location>
        <begin position="232"/>
        <end position="443"/>
    </location>
</feature>
<dbReference type="PRINTS" id="PR00344">
    <property type="entry name" value="BCTRLSENSOR"/>
</dbReference>
<feature type="transmembrane region" description="Helical" evidence="11">
    <location>
        <begin position="16"/>
        <end position="39"/>
    </location>
</feature>
<evidence type="ECO:0000256" key="8">
    <source>
        <dbReference type="ARBA" id="ARBA00022989"/>
    </source>
</evidence>
<dbReference type="InterPro" id="IPR005467">
    <property type="entry name" value="His_kinase_dom"/>
</dbReference>
<keyword evidence="4" id="KW-0597">Phosphoprotein</keyword>
<dbReference type="InterPro" id="IPR003660">
    <property type="entry name" value="HAMP_dom"/>
</dbReference>
<protein>
    <recommendedName>
        <fullName evidence="3">histidine kinase</fullName>
        <ecNumber evidence="3">2.7.13.3</ecNumber>
    </recommendedName>
</protein>
<sequence>MDGGSQPVNGSLRRRLSLWIAGVTIASGLAAGFCSYLMAFREAQELQDDQLRQMALLLGRHAQTSDAWMSPMGSIDHNDPDARIVVSPLGNVPRPPKLPPLPTTLPEGFQTLDNHGTAWRLFVFTLPSGMRLATGQMTAVRNEIARDSALFTLIPILLLVPTLSFLAAWVIRHTLMPVTHLSHQLDRRDDTNLAAVSVVGVPSEIRPFVIAINGLMQRLATAIEQQRRFIADAAHELRSPLTALTVQAENLEHGISSPEGKLRVMQLKAGLERAGKLLEQLLSLARHQSCAAPPVEVLFSHLVRQVIEDYMPFAAGKRIDFGCERFEEVTLIAPSEDLLVLARNAVDNALRYTPPGGTVDVSLYRDKEDVVFQVDDTGPGIPEGEEERMFEPFYRVTGNNETGSGLGLAIIRSIADRLGGTVTLCNREGGTGARFRYRQPLPASNR</sequence>
<dbReference type="SMART" id="SM00388">
    <property type="entry name" value="HisKA"/>
    <property type="match status" value="1"/>
</dbReference>
<dbReference type="PANTHER" id="PTHR45436">
    <property type="entry name" value="SENSOR HISTIDINE KINASE YKOH"/>
    <property type="match status" value="1"/>
</dbReference>
<evidence type="ECO:0000256" key="1">
    <source>
        <dbReference type="ARBA" id="ARBA00000085"/>
    </source>
</evidence>
<keyword evidence="15" id="KW-1185">Reference proteome</keyword>
<dbReference type="Pfam" id="PF00512">
    <property type="entry name" value="HisKA"/>
    <property type="match status" value="1"/>
</dbReference>
<dbReference type="RefSeq" id="WP_004514078.1">
    <property type="nucleotide sequence ID" value="NC_007517.1"/>
</dbReference>
<dbReference type="InterPro" id="IPR036097">
    <property type="entry name" value="HisK_dim/P_sf"/>
</dbReference>
<dbReference type="InterPro" id="IPR003594">
    <property type="entry name" value="HATPase_dom"/>
</dbReference>
<gene>
    <name evidence="14" type="ordered locus">Gmet_0687</name>
</gene>
<dbReference type="InterPro" id="IPR003661">
    <property type="entry name" value="HisK_dim/P_dom"/>
</dbReference>
<dbReference type="GO" id="GO:0005886">
    <property type="term" value="C:plasma membrane"/>
    <property type="evidence" value="ECO:0007669"/>
    <property type="project" value="TreeGrafter"/>
</dbReference>
<dbReference type="SUPFAM" id="SSF47384">
    <property type="entry name" value="Homodimeric domain of signal transducing histidine kinase"/>
    <property type="match status" value="1"/>
</dbReference>
<dbReference type="SUPFAM" id="SSF55874">
    <property type="entry name" value="ATPase domain of HSP90 chaperone/DNA topoisomerase II/histidine kinase"/>
    <property type="match status" value="1"/>
</dbReference>
<evidence type="ECO:0000256" key="3">
    <source>
        <dbReference type="ARBA" id="ARBA00012438"/>
    </source>
</evidence>
<reference evidence="14 15" key="2">
    <citation type="journal article" date="2009" name="BMC Microbiol.">
        <title>The genome sequence of Geobacter metallireducens: features of metabolism, physiology and regulation common and dissimilar to Geobacter sulfurreducens.</title>
        <authorList>
            <person name="Aklujkar M."/>
            <person name="Krushkal J."/>
            <person name="DiBartolo G."/>
            <person name="Lapidus A."/>
            <person name="Land M.L."/>
            <person name="Lovley D.R."/>
        </authorList>
    </citation>
    <scope>NUCLEOTIDE SEQUENCE [LARGE SCALE GENOMIC DNA]</scope>
    <source>
        <strain evidence="15">ATCC 53774 / DSM 7210 / GS-15</strain>
    </source>
</reference>
<evidence type="ECO:0000256" key="10">
    <source>
        <dbReference type="ARBA" id="ARBA00023136"/>
    </source>
</evidence>
<evidence type="ECO:0000256" key="7">
    <source>
        <dbReference type="ARBA" id="ARBA00022777"/>
    </source>
</evidence>
<keyword evidence="10 11" id="KW-0472">Membrane</keyword>
<proteinExistence type="predicted"/>
<evidence type="ECO:0000256" key="9">
    <source>
        <dbReference type="ARBA" id="ARBA00023012"/>
    </source>
</evidence>
<dbReference type="SMART" id="SM00387">
    <property type="entry name" value="HATPase_c"/>
    <property type="match status" value="1"/>
</dbReference>
<organism evidence="14 15">
    <name type="scientific">Geobacter metallireducens (strain ATCC 53774 / DSM 7210 / GS-15)</name>
    <dbReference type="NCBI Taxonomy" id="269799"/>
    <lineage>
        <taxon>Bacteria</taxon>
        <taxon>Pseudomonadati</taxon>
        <taxon>Thermodesulfobacteriota</taxon>
        <taxon>Desulfuromonadia</taxon>
        <taxon>Geobacterales</taxon>
        <taxon>Geobacteraceae</taxon>
        <taxon>Geobacter</taxon>
    </lineage>
</organism>
<dbReference type="Pfam" id="PF02518">
    <property type="entry name" value="HATPase_c"/>
    <property type="match status" value="1"/>
</dbReference>
<dbReference type="PANTHER" id="PTHR45436:SF15">
    <property type="entry name" value="SENSOR HISTIDINE KINASE CUSS"/>
    <property type="match status" value="1"/>
</dbReference>
<evidence type="ECO:0000259" key="13">
    <source>
        <dbReference type="PROSITE" id="PS50885"/>
    </source>
</evidence>
<dbReference type="GO" id="GO:0000155">
    <property type="term" value="F:phosphorelay sensor kinase activity"/>
    <property type="evidence" value="ECO:0007669"/>
    <property type="project" value="InterPro"/>
</dbReference>
<dbReference type="Proteomes" id="UP000007073">
    <property type="component" value="Chromosome"/>
</dbReference>
<evidence type="ECO:0000256" key="5">
    <source>
        <dbReference type="ARBA" id="ARBA00022679"/>
    </source>
</evidence>
<dbReference type="EC" id="2.7.13.3" evidence="3"/>
<dbReference type="InterPro" id="IPR050428">
    <property type="entry name" value="TCS_sensor_his_kinase"/>
</dbReference>
<comment type="catalytic activity">
    <reaction evidence="1">
        <text>ATP + protein L-histidine = ADP + protein N-phospho-L-histidine.</text>
        <dbReference type="EC" id="2.7.13.3"/>
    </reaction>
</comment>
<dbReference type="AlphaFoldDB" id="Q39XU5"/>
<evidence type="ECO:0000313" key="14">
    <source>
        <dbReference type="EMBL" id="ABB30929.1"/>
    </source>
</evidence>
<dbReference type="InterPro" id="IPR036890">
    <property type="entry name" value="HATPase_C_sf"/>
</dbReference>
<dbReference type="STRING" id="269799.Gmet_0687"/>
<dbReference type="InterPro" id="IPR004358">
    <property type="entry name" value="Sig_transdc_His_kin-like_C"/>
</dbReference>
<dbReference type="HOGENOM" id="CLU_000445_89_37_7"/>
<dbReference type="CDD" id="cd00082">
    <property type="entry name" value="HisKA"/>
    <property type="match status" value="1"/>
</dbReference>
<evidence type="ECO:0000256" key="6">
    <source>
        <dbReference type="ARBA" id="ARBA00022692"/>
    </source>
</evidence>
<dbReference type="eggNOG" id="COG2205">
    <property type="taxonomic scope" value="Bacteria"/>
</dbReference>
<keyword evidence="9" id="KW-0902">Two-component regulatory system</keyword>
<reference evidence="14 15" key="1">
    <citation type="submission" date="2005-10" db="EMBL/GenBank/DDBJ databases">
        <title>Complete sequence of Geobacter metallireducens GS-15.</title>
        <authorList>
            <consortium name="US DOE Joint Genome Institute"/>
            <person name="Copeland A."/>
            <person name="Lucas S."/>
            <person name="Lapidus A."/>
            <person name="Barry K."/>
            <person name="Detter J.C."/>
            <person name="Glavina T."/>
            <person name="Hammon N."/>
            <person name="Israni S."/>
            <person name="Pitluck S."/>
            <person name="Di Bartolo G."/>
            <person name="Chain P."/>
            <person name="Schmutz J."/>
            <person name="Larimer F."/>
            <person name="Land M."/>
            <person name="Kyrpides N."/>
            <person name="Ivanova N."/>
            <person name="Richardson P."/>
        </authorList>
    </citation>
    <scope>NUCLEOTIDE SEQUENCE [LARGE SCALE GENOMIC DNA]</scope>
    <source>
        <strain evidence="15">ATCC 53774 / DSM 7210 / GS-15</strain>
    </source>
</reference>
<accession>Q39XU5</accession>
<feature type="transmembrane region" description="Helical" evidence="11">
    <location>
        <begin position="150"/>
        <end position="171"/>
    </location>
</feature>
<keyword evidence="5" id="KW-0808">Transferase</keyword>
<evidence type="ECO:0000256" key="11">
    <source>
        <dbReference type="SAM" id="Phobius"/>
    </source>
</evidence>
<dbReference type="KEGG" id="gme:Gmet_0687"/>
<evidence type="ECO:0000259" key="12">
    <source>
        <dbReference type="PROSITE" id="PS50109"/>
    </source>
</evidence>
<dbReference type="EMBL" id="CP000148">
    <property type="protein sequence ID" value="ABB30929.1"/>
    <property type="molecule type" value="Genomic_DNA"/>
</dbReference>
<dbReference type="Gene3D" id="1.10.287.130">
    <property type="match status" value="1"/>
</dbReference>
<keyword evidence="8 11" id="KW-1133">Transmembrane helix</keyword>
<feature type="domain" description="HAMP" evidence="13">
    <location>
        <begin position="172"/>
        <end position="224"/>
    </location>
</feature>
<keyword evidence="6 11" id="KW-0812">Transmembrane</keyword>
<comment type="subcellular location">
    <subcellularLocation>
        <location evidence="2">Membrane</location>
        <topology evidence="2">Multi-pass membrane protein</topology>
    </subcellularLocation>
</comment>
<dbReference type="PROSITE" id="PS50885">
    <property type="entry name" value="HAMP"/>
    <property type="match status" value="1"/>
</dbReference>
<name>Q39XU5_GEOMG</name>
<evidence type="ECO:0000313" key="15">
    <source>
        <dbReference type="Proteomes" id="UP000007073"/>
    </source>
</evidence>
<evidence type="ECO:0000256" key="2">
    <source>
        <dbReference type="ARBA" id="ARBA00004141"/>
    </source>
</evidence>
<dbReference type="Gene3D" id="3.30.565.10">
    <property type="entry name" value="Histidine kinase-like ATPase, C-terminal domain"/>
    <property type="match status" value="1"/>
</dbReference>
<dbReference type="CDD" id="cd00075">
    <property type="entry name" value="HATPase"/>
    <property type="match status" value="1"/>
</dbReference>
<dbReference type="PROSITE" id="PS50109">
    <property type="entry name" value="HIS_KIN"/>
    <property type="match status" value="1"/>
</dbReference>